<evidence type="ECO:0000313" key="3">
    <source>
        <dbReference type="EMBL" id="TWT25031.1"/>
    </source>
</evidence>
<feature type="region of interest" description="Disordered" evidence="1">
    <location>
        <begin position="85"/>
        <end position="109"/>
    </location>
</feature>
<dbReference type="Proteomes" id="UP000320791">
    <property type="component" value="Unassembled WGS sequence"/>
</dbReference>
<feature type="compositionally biased region" description="Acidic residues" evidence="1">
    <location>
        <begin position="94"/>
        <end position="109"/>
    </location>
</feature>
<organism evidence="3 4">
    <name type="scientific">Corynebacterium canis</name>
    <dbReference type="NCBI Taxonomy" id="679663"/>
    <lineage>
        <taxon>Bacteria</taxon>
        <taxon>Bacillati</taxon>
        <taxon>Actinomycetota</taxon>
        <taxon>Actinomycetes</taxon>
        <taxon>Mycobacteriales</taxon>
        <taxon>Corynebacteriaceae</taxon>
        <taxon>Corynebacterium</taxon>
    </lineage>
</organism>
<evidence type="ECO:0000256" key="2">
    <source>
        <dbReference type="SAM" id="Phobius"/>
    </source>
</evidence>
<reference evidence="3 4" key="1">
    <citation type="submission" date="2019-08" db="EMBL/GenBank/DDBJ databases">
        <authorList>
            <person name="Lei W."/>
        </authorList>
    </citation>
    <scope>NUCLEOTIDE SEQUENCE [LARGE SCALE GENOMIC DNA]</scope>
    <source>
        <strain evidence="3 4">CCUG 58627</strain>
    </source>
</reference>
<protein>
    <submittedName>
        <fullName evidence="3">Uncharacterized protein</fullName>
    </submittedName>
</protein>
<evidence type="ECO:0000256" key="1">
    <source>
        <dbReference type="SAM" id="MobiDB-lite"/>
    </source>
</evidence>
<accession>A0A5C5UE90</accession>
<gene>
    <name evidence="3" type="ORF">FRX94_07135</name>
</gene>
<keyword evidence="4" id="KW-1185">Reference proteome</keyword>
<keyword evidence="2" id="KW-1133">Transmembrane helix</keyword>
<feature type="region of interest" description="Disordered" evidence="1">
    <location>
        <begin position="1"/>
        <end position="33"/>
    </location>
</feature>
<keyword evidence="2" id="KW-0472">Membrane</keyword>
<feature type="compositionally biased region" description="Polar residues" evidence="1">
    <location>
        <begin position="1"/>
        <end position="17"/>
    </location>
</feature>
<name>A0A5C5UE90_9CORY</name>
<dbReference type="EMBL" id="VOHM01000013">
    <property type="protein sequence ID" value="TWT25031.1"/>
    <property type="molecule type" value="Genomic_DNA"/>
</dbReference>
<proteinExistence type="predicted"/>
<sequence>MTFHNNEQPQGDDQPTTYFPPAPEPEYAAYEQQQWPQGYEGYAEYDAAPPKRSNGILVFLGVLVFALAVFSGAAALYIFGPRTPDQTNAQQASDSEEQETTEPEVENPAEEFGQRLEALDRPQQAKLPPEAQPVNVAAKQNHPAGNLFNVYKSGPVSDEFAVETQYEYVSLYTEPPAGDHLLLVFDSGADDFVELHCQDYSSYVRCVAPGNRYVYIA</sequence>
<evidence type="ECO:0000313" key="4">
    <source>
        <dbReference type="Proteomes" id="UP000320791"/>
    </source>
</evidence>
<dbReference type="AlphaFoldDB" id="A0A5C5UE90"/>
<dbReference type="RefSeq" id="WP_146324443.1">
    <property type="nucleotide sequence ID" value="NZ_BAABLR010000010.1"/>
</dbReference>
<comment type="caution">
    <text evidence="3">The sequence shown here is derived from an EMBL/GenBank/DDBJ whole genome shotgun (WGS) entry which is preliminary data.</text>
</comment>
<feature type="transmembrane region" description="Helical" evidence="2">
    <location>
        <begin position="56"/>
        <end position="79"/>
    </location>
</feature>
<dbReference type="OrthoDB" id="9842566at2"/>
<keyword evidence="2" id="KW-0812">Transmembrane</keyword>